<gene>
    <name evidence="1" type="ORF">ARMGADRAFT_855115</name>
</gene>
<dbReference type="EMBL" id="KZ293697">
    <property type="protein sequence ID" value="PBK84496.1"/>
    <property type="molecule type" value="Genomic_DNA"/>
</dbReference>
<dbReference type="OrthoDB" id="10255174at2759"/>
<dbReference type="InParanoid" id="A0A2H3DAI4"/>
<sequence length="97" mass="10335">IVNTLLSLSTNPQIQRGNNIIVYFAGYGSSYDISDFYEAGSISAEGSIKVLCPMDCTASATDGGIPDISDRELNTILAEISHAKGNHITVILDCCYS</sequence>
<proteinExistence type="predicted"/>
<keyword evidence="2" id="KW-1185">Reference proteome</keyword>
<name>A0A2H3DAI4_ARMGA</name>
<evidence type="ECO:0000313" key="2">
    <source>
        <dbReference type="Proteomes" id="UP000217790"/>
    </source>
</evidence>
<feature type="non-terminal residue" evidence="1">
    <location>
        <position position="97"/>
    </location>
</feature>
<feature type="non-terminal residue" evidence="1">
    <location>
        <position position="1"/>
    </location>
</feature>
<protein>
    <submittedName>
        <fullName evidence="1">Uncharacterized protein</fullName>
    </submittedName>
</protein>
<evidence type="ECO:0000313" key="1">
    <source>
        <dbReference type="EMBL" id="PBK84496.1"/>
    </source>
</evidence>
<dbReference type="Gene3D" id="3.40.50.1460">
    <property type="match status" value="1"/>
</dbReference>
<organism evidence="1 2">
    <name type="scientific">Armillaria gallica</name>
    <name type="common">Bulbous honey fungus</name>
    <name type="synonym">Armillaria bulbosa</name>
    <dbReference type="NCBI Taxonomy" id="47427"/>
    <lineage>
        <taxon>Eukaryota</taxon>
        <taxon>Fungi</taxon>
        <taxon>Dikarya</taxon>
        <taxon>Basidiomycota</taxon>
        <taxon>Agaricomycotina</taxon>
        <taxon>Agaricomycetes</taxon>
        <taxon>Agaricomycetidae</taxon>
        <taxon>Agaricales</taxon>
        <taxon>Marasmiineae</taxon>
        <taxon>Physalacriaceae</taxon>
        <taxon>Armillaria</taxon>
    </lineage>
</organism>
<reference evidence="2" key="1">
    <citation type="journal article" date="2017" name="Nat. Ecol. Evol.">
        <title>Genome expansion and lineage-specific genetic innovations in the forest pathogenic fungi Armillaria.</title>
        <authorList>
            <person name="Sipos G."/>
            <person name="Prasanna A.N."/>
            <person name="Walter M.C."/>
            <person name="O'Connor E."/>
            <person name="Balint B."/>
            <person name="Krizsan K."/>
            <person name="Kiss B."/>
            <person name="Hess J."/>
            <person name="Varga T."/>
            <person name="Slot J."/>
            <person name="Riley R."/>
            <person name="Boka B."/>
            <person name="Rigling D."/>
            <person name="Barry K."/>
            <person name="Lee J."/>
            <person name="Mihaltcheva S."/>
            <person name="LaButti K."/>
            <person name="Lipzen A."/>
            <person name="Waldron R."/>
            <person name="Moloney N.M."/>
            <person name="Sperisen C."/>
            <person name="Kredics L."/>
            <person name="Vagvoelgyi C."/>
            <person name="Patrignani A."/>
            <person name="Fitzpatrick D."/>
            <person name="Nagy I."/>
            <person name="Doyle S."/>
            <person name="Anderson J.B."/>
            <person name="Grigoriev I.V."/>
            <person name="Gueldener U."/>
            <person name="Muensterkoetter M."/>
            <person name="Nagy L.G."/>
        </authorList>
    </citation>
    <scope>NUCLEOTIDE SEQUENCE [LARGE SCALE GENOMIC DNA]</scope>
    <source>
        <strain evidence="2">Ar21-2</strain>
    </source>
</reference>
<accession>A0A2H3DAI4</accession>
<dbReference type="AlphaFoldDB" id="A0A2H3DAI4"/>
<dbReference type="Proteomes" id="UP000217790">
    <property type="component" value="Unassembled WGS sequence"/>
</dbReference>